<dbReference type="Pfam" id="PF03592">
    <property type="entry name" value="Terminase_2"/>
    <property type="match status" value="1"/>
</dbReference>
<sequence length="194" mass="21330">MGVLKNIKHENFAQGIAKGMSQDAAYEAAGYKQHRGNASTLRSKQNVIDRIAELSAAAAERAAKTLDEVIAEYERVAFTGMSRFLRVDADGNPQINLGDCTEADLDLISEATTVVRREVTRSKGEGEDKKPDHEVLTIKIKPVDRLKALEKLGMYLGMGDKSANQTTDRLADALREISKRGSMAPMRKPKNRGK</sequence>
<organism evidence="1 2">
    <name type="scientific">Yoonia sediminilitoris</name>
    <dbReference type="NCBI Taxonomy" id="1286148"/>
    <lineage>
        <taxon>Bacteria</taxon>
        <taxon>Pseudomonadati</taxon>
        <taxon>Pseudomonadota</taxon>
        <taxon>Alphaproteobacteria</taxon>
        <taxon>Rhodobacterales</taxon>
        <taxon>Paracoccaceae</taxon>
        <taxon>Yoonia</taxon>
    </lineage>
</organism>
<protein>
    <submittedName>
        <fullName evidence="1">Terminase small subunit</fullName>
    </submittedName>
</protein>
<dbReference type="OrthoDB" id="9813753at2"/>
<gene>
    <name evidence="1" type="ORF">C8N45_1312</name>
</gene>
<dbReference type="RefSeq" id="WP_108389259.1">
    <property type="nucleotide sequence ID" value="NZ_QBUD01000031.1"/>
</dbReference>
<proteinExistence type="predicted"/>
<evidence type="ECO:0000313" key="2">
    <source>
        <dbReference type="Proteomes" id="UP000244523"/>
    </source>
</evidence>
<name>A0A2T6K459_9RHOB</name>
<reference evidence="1 2" key="1">
    <citation type="submission" date="2018-04" db="EMBL/GenBank/DDBJ databases">
        <title>Genomic Encyclopedia of Archaeal and Bacterial Type Strains, Phase II (KMG-II): from individual species to whole genera.</title>
        <authorList>
            <person name="Goeker M."/>
        </authorList>
    </citation>
    <scope>NUCLEOTIDE SEQUENCE [LARGE SCALE GENOMIC DNA]</scope>
    <source>
        <strain evidence="1 2">DSM 29955</strain>
    </source>
</reference>
<dbReference type="InterPro" id="IPR005335">
    <property type="entry name" value="Terminase_ssu"/>
</dbReference>
<evidence type="ECO:0000313" key="1">
    <source>
        <dbReference type="EMBL" id="PUB09440.1"/>
    </source>
</evidence>
<dbReference type="Proteomes" id="UP000244523">
    <property type="component" value="Unassembled WGS sequence"/>
</dbReference>
<comment type="caution">
    <text evidence="1">The sequence shown here is derived from an EMBL/GenBank/DDBJ whole genome shotgun (WGS) entry which is preliminary data.</text>
</comment>
<dbReference type="AlphaFoldDB" id="A0A2T6K459"/>
<dbReference type="EMBL" id="QBUD01000031">
    <property type="protein sequence ID" value="PUB09440.1"/>
    <property type="molecule type" value="Genomic_DNA"/>
</dbReference>
<dbReference type="GO" id="GO:0051276">
    <property type="term" value="P:chromosome organization"/>
    <property type="evidence" value="ECO:0007669"/>
    <property type="project" value="InterPro"/>
</dbReference>
<accession>A0A2T6K459</accession>
<keyword evidence="2" id="KW-1185">Reference proteome</keyword>